<dbReference type="AlphaFoldDB" id="A0A6N9H7D6"/>
<evidence type="ECO:0000256" key="1">
    <source>
        <dbReference type="ARBA" id="ARBA00022553"/>
    </source>
</evidence>
<sequence>MPQPRLNPQSPFAPPAGAAARAAHPRSAAATRRQGPRLTSIDPNSAPRTYGPTGVEPAPRAARGIVLYIGLDEEKAAADGTNLTAVAQAVQAFAQQLAGQAETQAIIALAPEGPDRDLDAVRAVASGSPAAAGTPAGRHGPVRSRIPSRVHPPSHREDAAEPEPASVRIDIPRREVHVDGRLAAVTTKEFDLLATLVSRPGETLRREDLITALWGHGDERPDERTVDVHVRRLRKRLGSHSAIVRTIRGTGYRFDEHPDVEIGAPPPCAEAPPAGHRDRRPPSPVREWRGRGCPGAVAGAVPVPGQLRIRYGA</sequence>
<dbReference type="GO" id="GO:0006355">
    <property type="term" value="P:regulation of DNA-templated transcription"/>
    <property type="evidence" value="ECO:0007669"/>
    <property type="project" value="InterPro"/>
</dbReference>
<evidence type="ECO:0000256" key="6">
    <source>
        <dbReference type="PROSITE-ProRule" id="PRU01091"/>
    </source>
</evidence>
<dbReference type="Gene3D" id="1.10.10.10">
    <property type="entry name" value="Winged helix-like DNA-binding domain superfamily/Winged helix DNA-binding domain"/>
    <property type="match status" value="1"/>
</dbReference>
<dbReference type="SUPFAM" id="SSF46894">
    <property type="entry name" value="C-terminal effector domain of the bipartite response regulators"/>
    <property type="match status" value="1"/>
</dbReference>
<dbReference type="InterPro" id="IPR039420">
    <property type="entry name" value="WalR-like"/>
</dbReference>
<evidence type="ECO:0000256" key="3">
    <source>
        <dbReference type="ARBA" id="ARBA00023015"/>
    </source>
</evidence>
<dbReference type="GO" id="GO:0000156">
    <property type="term" value="F:phosphorelay response regulator activity"/>
    <property type="evidence" value="ECO:0007669"/>
    <property type="project" value="TreeGrafter"/>
</dbReference>
<feature type="compositionally biased region" description="Low complexity" evidence="7">
    <location>
        <begin position="15"/>
        <end position="33"/>
    </location>
</feature>
<dbReference type="Proteomes" id="UP000469215">
    <property type="component" value="Unassembled WGS sequence"/>
</dbReference>
<feature type="DNA-binding region" description="OmpR/PhoB-type" evidence="6">
    <location>
        <begin position="159"/>
        <end position="256"/>
    </location>
</feature>
<dbReference type="PROSITE" id="PS51755">
    <property type="entry name" value="OMPR_PHOB"/>
    <property type="match status" value="1"/>
</dbReference>
<evidence type="ECO:0000259" key="8">
    <source>
        <dbReference type="PROSITE" id="PS51755"/>
    </source>
</evidence>
<feature type="compositionally biased region" description="Polar residues" evidence="7">
    <location>
        <begin position="1"/>
        <end position="10"/>
    </location>
</feature>
<keyword evidence="2" id="KW-0902">Two-component regulatory system</keyword>
<feature type="compositionally biased region" description="Low complexity" evidence="7">
    <location>
        <begin position="127"/>
        <end position="138"/>
    </location>
</feature>
<evidence type="ECO:0000313" key="9">
    <source>
        <dbReference type="EMBL" id="MYM19869.1"/>
    </source>
</evidence>
<dbReference type="GO" id="GO:0005829">
    <property type="term" value="C:cytosol"/>
    <property type="evidence" value="ECO:0007669"/>
    <property type="project" value="TreeGrafter"/>
</dbReference>
<evidence type="ECO:0000313" key="10">
    <source>
        <dbReference type="Proteomes" id="UP000469215"/>
    </source>
</evidence>
<dbReference type="RefSeq" id="WP_160953298.1">
    <property type="nucleotide sequence ID" value="NZ_WWEQ01000027.1"/>
</dbReference>
<dbReference type="Pfam" id="PF00486">
    <property type="entry name" value="Trans_reg_C"/>
    <property type="match status" value="1"/>
</dbReference>
<dbReference type="PANTHER" id="PTHR48111:SF1">
    <property type="entry name" value="TWO-COMPONENT RESPONSE REGULATOR ORR33"/>
    <property type="match status" value="1"/>
</dbReference>
<proteinExistence type="predicted"/>
<feature type="region of interest" description="Disordered" evidence="7">
    <location>
        <begin position="1"/>
        <end position="58"/>
    </location>
</feature>
<accession>A0A6N9H7D6</accession>
<evidence type="ECO:0000256" key="7">
    <source>
        <dbReference type="SAM" id="MobiDB-lite"/>
    </source>
</evidence>
<dbReference type="GO" id="GO:0032993">
    <property type="term" value="C:protein-DNA complex"/>
    <property type="evidence" value="ECO:0007669"/>
    <property type="project" value="TreeGrafter"/>
</dbReference>
<keyword evidence="10" id="KW-1185">Reference proteome</keyword>
<gene>
    <name evidence="9" type="ORF">GSY69_07785</name>
</gene>
<dbReference type="InterPro" id="IPR016032">
    <property type="entry name" value="Sig_transdc_resp-reg_C-effctor"/>
</dbReference>
<dbReference type="InterPro" id="IPR036388">
    <property type="entry name" value="WH-like_DNA-bd_sf"/>
</dbReference>
<organism evidence="9 10">
    <name type="scientific">Brevibacterium rongguiense</name>
    <dbReference type="NCBI Taxonomy" id="2695267"/>
    <lineage>
        <taxon>Bacteria</taxon>
        <taxon>Bacillati</taxon>
        <taxon>Actinomycetota</taxon>
        <taxon>Actinomycetes</taxon>
        <taxon>Micrococcales</taxon>
        <taxon>Brevibacteriaceae</taxon>
        <taxon>Brevibacterium</taxon>
    </lineage>
</organism>
<comment type="caution">
    <text evidence="9">The sequence shown here is derived from an EMBL/GenBank/DDBJ whole genome shotgun (WGS) entry which is preliminary data.</text>
</comment>
<dbReference type="EMBL" id="WWEQ01000027">
    <property type="protein sequence ID" value="MYM19869.1"/>
    <property type="molecule type" value="Genomic_DNA"/>
</dbReference>
<evidence type="ECO:0000256" key="2">
    <source>
        <dbReference type="ARBA" id="ARBA00023012"/>
    </source>
</evidence>
<keyword evidence="1" id="KW-0597">Phosphoprotein</keyword>
<dbReference type="CDD" id="cd00383">
    <property type="entry name" value="trans_reg_C"/>
    <property type="match status" value="1"/>
</dbReference>
<keyword evidence="5" id="KW-0804">Transcription</keyword>
<evidence type="ECO:0000256" key="4">
    <source>
        <dbReference type="ARBA" id="ARBA00023125"/>
    </source>
</evidence>
<feature type="domain" description="OmpR/PhoB-type" evidence="8">
    <location>
        <begin position="159"/>
        <end position="256"/>
    </location>
</feature>
<evidence type="ECO:0000256" key="5">
    <source>
        <dbReference type="ARBA" id="ARBA00023163"/>
    </source>
</evidence>
<reference evidence="9 10" key="1">
    <citation type="submission" date="2020-01" db="EMBL/GenBank/DDBJ databases">
        <authorList>
            <person name="Deng T."/>
        </authorList>
    </citation>
    <scope>NUCLEOTIDE SEQUENCE [LARGE SCALE GENOMIC DNA]</scope>
    <source>
        <strain evidence="9 10">5221</strain>
    </source>
</reference>
<dbReference type="GO" id="GO:0000976">
    <property type="term" value="F:transcription cis-regulatory region binding"/>
    <property type="evidence" value="ECO:0007669"/>
    <property type="project" value="TreeGrafter"/>
</dbReference>
<dbReference type="SMART" id="SM00862">
    <property type="entry name" value="Trans_reg_C"/>
    <property type="match status" value="1"/>
</dbReference>
<feature type="region of interest" description="Disordered" evidence="7">
    <location>
        <begin position="259"/>
        <end position="288"/>
    </location>
</feature>
<dbReference type="PANTHER" id="PTHR48111">
    <property type="entry name" value="REGULATOR OF RPOS"/>
    <property type="match status" value="1"/>
</dbReference>
<feature type="region of interest" description="Disordered" evidence="7">
    <location>
        <begin position="127"/>
        <end position="164"/>
    </location>
</feature>
<dbReference type="InterPro" id="IPR001867">
    <property type="entry name" value="OmpR/PhoB-type_DNA-bd"/>
</dbReference>
<keyword evidence="4 6" id="KW-0238">DNA-binding</keyword>
<keyword evidence="3" id="KW-0805">Transcription regulation</keyword>
<name>A0A6N9H7D6_9MICO</name>
<protein>
    <submittedName>
        <fullName evidence="9">Winged helix family transcriptional regulator</fullName>
    </submittedName>
</protein>